<comment type="similarity">
    <text evidence="1 4">Belongs to the short-chain dehydrogenases/reductases (SDR) family.</text>
</comment>
<evidence type="ECO:0000256" key="1">
    <source>
        <dbReference type="ARBA" id="ARBA00006484"/>
    </source>
</evidence>
<evidence type="ECO:0000256" key="4">
    <source>
        <dbReference type="RuleBase" id="RU000363"/>
    </source>
</evidence>
<reference evidence="6" key="2">
    <citation type="submission" date="2020-09" db="EMBL/GenBank/DDBJ databases">
        <authorList>
            <person name="Sun Q."/>
            <person name="Ohkuma M."/>
        </authorList>
    </citation>
    <scope>NUCLEOTIDE SEQUENCE</scope>
    <source>
        <strain evidence="6">JCM 13064</strain>
    </source>
</reference>
<dbReference type="AlphaFoldDB" id="A0A917VMC1"/>
<dbReference type="Proteomes" id="UP000645217">
    <property type="component" value="Unassembled WGS sequence"/>
</dbReference>
<evidence type="ECO:0000256" key="5">
    <source>
        <dbReference type="SAM" id="MobiDB-lite"/>
    </source>
</evidence>
<dbReference type="InterPro" id="IPR002347">
    <property type="entry name" value="SDR_fam"/>
</dbReference>
<dbReference type="Pfam" id="PF00106">
    <property type="entry name" value="adh_short"/>
    <property type="match status" value="1"/>
</dbReference>
<evidence type="ECO:0000256" key="3">
    <source>
        <dbReference type="ARBA" id="ARBA00023002"/>
    </source>
</evidence>
<feature type="region of interest" description="Disordered" evidence="5">
    <location>
        <begin position="1"/>
        <end position="27"/>
    </location>
</feature>
<evidence type="ECO:0000256" key="2">
    <source>
        <dbReference type="ARBA" id="ARBA00022857"/>
    </source>
</evidence>
<dbReference type="InterPro" id="IPR036291">
    <property type="entry name" value="NAD(P)-bd_dom_sf"/>
</dbReference>
<organism evidence="6 7">
    <name type="scientific">Sphaerisporangium melleum</name>
    <dbReference type="NCBI Taxonomy" id="321316"/>
    <lineage>
        <taxon>Bacteria</taxon>
        <taxon>Bacillati</taxon>
        <taxon>Actinomycetota</taxon>
        <taxon>Actinomycetes</taxon>
        <taxon>Streptosporangiales</taxon>
        <taxon>Streptosporangiaceae</taxon>
        <taxon>Sphaerisporangium</taxon>
    </lineage>
</organism>
<dbReference type="PANTHER" id="PTHR43490">
    <property type="entry name" value="(+)-NEOMENTHOL DEHYDROGENASE"/>
    <property type="match status" value="1"/>
</dbReference>
<dbReference type="PRINTS" id="PR00081">
    <property type="entry name" value="GDHRDH"/>
</dbReference>
<comment type="caution">
    <text evidence="6">The sequence shown here is derived from an EMBL/GenBank/DDBJ whole genome shotgun (WGS) entry which is preliminary data.</text>
</comment>
<sequence length="274" mass="27529">MPSAARAGGRTAMTETRAQGDGQETAAGTRAQVALVTGANQGIGREIAAQLAAMGVTVLAGARDLRRGEEAAAELRAATGADVRAVRLDVTDAASVKAAARYVEEHFGVLDILVNNAGILGEVAGQDPCEADLDAVRQVFETNVFGVIAVTTAMIPLLVRSPAGRVVNLTSGLGSLALMSDASGPFARRPPSVGYPPSKTAVNALTVQYANALRPHGVLVNAADPGPCATGFSPAVAGLPRSAADGAAIAVRLATLRGDGPTGGCFGGDGPLPW</sequence>
<gene>
    <name evidence="6" type="ORF">GCM10007964_42530</name>
</gene>
<dbReference type="GO" id="GO:0016491">
    <property type="term" value="F:oxidoreductase activity"/>
    <property type="evidence" value="ECO:0007669"/>
    <property type="project" value="UniProtKB-KW"/>
</dbReference>
<protein>
    <submittedName>
        <fullName evidence="6">Dehydrogenase</fullName>
    </submittedName>
</protein>
<keyword evidence="2" id="KW-0521">NADP</keyword>
<dbReference type="EMBL" id="BMNT01000023">
    <property type="protein sequence ID" value="GGK95686.1"/>
    <property type="molecule type" value="Genomic_DNA"/>
</dbReference>
<keyword evidence="7" id="KW-1185">Reference proteome</keyword>
<reference evidence="6" key="1">
    <citation type="journal article" date="2014" name="Int. J. Syst. Evol. Microbiol.">
        <title>Complete genome sequence of Corynebacterium casei LMG S-19264T (=DSM 44701T), isolated from a smear-ripened cheese.</title>
        <authorList>
            <consortium name="US DOE Joint Genome Institute (JGI-PGF)"/>
            <person name="Walter F."/>
            <person name="Albersmeier A."/>
            <person name="Kalinowski J."/>
            <person name="Ruckert C."/>
        </authorList>
    </citation>
    <scope>NUCLEOTIDE SEQUENCE</scope>
    <source>
        <strain evidence="6">JCM 13064</strain>
    </source>
</reference>
<accession>A0A917VMC1</accession>
<dbReference type="PRINTS" id="PR00080">
    <property type="entry name" value="SDRFAMILY"/>
</dbReference>
<evidence type="ECO:0000313" key="7">
    <source>
        <dbReference type="Proteomes" id="UP000645217"/>
    </source>
</evidence>
<dbReference type="SUPFAM" id="SSF51735">
    <property type="entry name" value="NAD(P)-binding Rossmann-fold domains"/>
    <property type="match status" value="1"/>
</dbReference>
<keyword evidence="3" id="KW-0560">Oxidoreductase</keyword>
<evidence type="ECO:0000313" key="6">
    <source>
        <dbReference type="EMBL" id="GGK95686.1"/>
    </source>
</evidence>
<dbReference type="PANTHER" id="PTHR43490:SF99">
    <property type="entry name" value="SHORT-CHAIN DEHYDROGENASE_REDUCTASE"/>
    <property type="match status" value="1"/>
</dbReference>
<name>A0A917VMC1_9ACTN</name>
<proteinExistence type="inferred from homology"/>
<dbReference type="Gene3D" id="3.40.50.720">
    <property type="entry name" value="NAD(P)-binding Rossmann-like Domain"/>
    <property type="match status" value="1"/>
</dbReference>